<dbReference type="SUPFAM" id="SSF52799">
    <property type="entry name" value="(Phosphotyrosine protein) phosphatases II"/>
    <property type="match status" value="1"/>
</dbReference>
<keyword evidence="4" id="KW-1185">Reference proteome</keyword>
<evidence type="ECO:0000256" key="1">
    <source>
        <dbReference type="ARBA" id="ARBA00009580"/>
    </source>
</evidence>
<dbReference type="PROSITE" id="PS50056">
    <property type="entry name" value="TYR_PHOSPHATASE_2"/>
    <property type="match status" value="1"/>
</dbReference>
<reference evidence="3 4" key="1">
    <citation type="submission" date="2018-07" db="EMBL/GenBank/DDBJ databases">
        <title>Arthrobacter sp. nov., isolated from raw cow's milk with high bacterial count.</title>
        <authorList>
            <person name="Hahne J."/>
            <person name="Isele D."/>
            <person name="Lipski A."/>
        </authorList>
    </citation>
    <scope>NUCLEOTIDE SEQUENCE [LARGE SCALE GENOMIC DNA]</scope>
    <source>
        <strain evidence="3 4">JZ R-183</strain>
    </source>
</reference>
<dbReference type="Pfam" id="PF13350">
    <property type="entry name" value="Y_phosphatase3"/>
    <property type="match status" value="1"/>
</dbReference>
<name>A0A496PFN1_9MICC</name>
<dbReference type="RefSeq" id="WP_121485877.1">
    <property type="nucleotide sequence ID" value="NZ_QQXL01000008.1"/>
</dbReference>
<comment type="caution">
    <text evidence="3">The sequence shown here is derived from an EMBL/GenBank/DDBJ whole genome shotgun (WGS) entry which is preliminary data.</text>
</comment>
<evidence type="ECO:0000313" key="4">
    <source>
        <dbReference type="Proteomes" id="UP000273119"/>
    </source>
</evidence>
<dbReference type="InterPro" id="IPR000387">
    <property type="entry name" value="Tyr_Pase_dom"/>
</dbReference>
<comment type="similarity">
    <text evidence="1">Belongs to the protein-tyrosine phosphatase family.</text>
</comment>
<dbReference type="PANTHER" id="PTHR31126">
    <property type="entry name" value="TYROSINE-PROTEIN PHOSPHATASE"/>
    <property type="match status" value="1"/>
</dbReference>
<dbReference type="GO" id="GO:0004721">
    <property type="term" value="F:phosphoprotein phosphatase activity"/>
    <property type="evidence" value="ECO:0007669"/>
    <property type="project" value="InterPro"/>
</dbReference>
<dbReference type="InterPro" id="IPR029021">
    <property type="entry name" value="Prot-tyrosine_phosphatase-like"/>
</dbReference>
<dbReference type="AlphaFoldDB" id="A0A496PFN1"/>
<gene>
    <name evidence="3" type="ORF">DWQ67_12140</name>
</gene>
<protein>
    <submittedName>
        <fullName evidence="3">Protein-tyrosine-phosphatase</fullName>
    </submittedName>
</protein>
<evidence type="ECO:0000313" key="3">
    <source>
        <dbReference type="EMBL" id="RKW69547.1"/>
    </source>
</evidence>
<dbReference type="Proteomes" id="UP000273119">
    <property type="component" value="Unassembled WGS sequence"/>
</dbReference>
<accession>A0A496PFN1</accession>
<dbReference type="InterPro" id="IPR026893">
    <property type="entry name" value="Tyr/Ser_Pase_IphP-type"/>
</dbReference>
<organism evidence="3 4">
    <name type="scientific">Galactobacter caseinivorans</name>
    <dbReference type="NCBI Taxonomy" id="2676123"/>
    <lineage>
        <taxon>Bacteria</taxon>
        <taxon>Bacillati</taxon>
        <taxon>Actinomycetota</taxon>
        <taxon>Actinomycetes</taxon>
        <taxon>Micrococcales</taxon>
        <taxon>Micrococcaceae</taxon>
        <taxon>Galactobacter</taxon>
    </lineage>
</organism>
<dbReference type="PROSITE" id="PS00383">
    <property type="entry name" value="TYR_PHOSPHATASE_1"/>
    <property type="match status" value="1"/>
</dbReference>
<feature type="domain" description="Tyrosine specific protein phosphatases" evidence="2">
    <location>
        <begin position="92"/>
        <end position="170"/>
    </location>
</feature>
<proteinExistence type="inferred from homology"/>
<dbReference type="Gene3D" id="3.90.190.10">
    <property type="entry name" value="Protein tyrosine phosphatase superfamily"/>
    <property type="match status" value="1"/>
</dbReference>
<evidence type="ECO:0000259" key="2">
    <source>
        <dbReference type="PROSITE" id="PS50056"/>
    </source>
</evidence>
<sequence length="234" mass="24712">MTELLNSREVVPGLVYRSAAPYGLDAEDVHTVVNALALGAVADLRGPRERVLVPWLGLESAGVELLDVAMVASADDAALALQTPQDLGELYLDWLDLKRETVVRALSPLASGTPLLLHCAAGKDRTGVLAALVGLLAGHERERIVADYTATAANMGQVKAAMLQAYREVVPSETLAHLAEENAPIIMSAPAEAMEVFLDGVEQHYGGVGGFLNSTHLHPGVAAALRGRLREVQG</sequence>
<dbReference type="PANTHER" id="PTHR31126:SF1">
    <property type="entry name" value="TYROSINE SPECIFIC PROTEIN PHOSPHATASES DOMAIN-CONTAINING PROTEIN"/>
    <property type="match status" value="1"/>
</dbReference>
<dbReference type="EMBL" id="QQXL01000008">
    <property type="protein sequence ID" value="RKW69547.1"/>
    <property type="molecule type" value="Genomic_DNA"/>
</dbReference>
<dbReference type="InterPro" id="IPR016130">
    <property type="entry name" value="Tyr_Pase_AS"/>
</dbReference>